<organism evidence="3 4">
    <name type="scientific">Rhodobaculum claviforme</name>
    <dbReference type="NCBI Taxonomy" id="1549854"/>
    <lineage>
        <taxon>Bacteria</taxon>
        <taxon>Pseudomonadati</taxon>
        <taxon>Pseudomonadota</taxon>
        <taxon>Alphaproteobacteria</taxon>
        <taxon>Rhodobacterales</taxon>
        <taxon>Paracoccaceae</taxon>
        <taxon>Rhodobaculum</taxon>
    </lineage>
</organism>
<feature type="compositionally biased region" description="Basic residues" evidence="1">
    <location>
        <begin position="79"/>
        <end position="88"/>
    </location>
</feature>
<feature type="compositionally biased region" description="Low complexity" evidence="1">
    <location>
        <begin position="69"/>
        <end position="78"/>
    </location>
</feature>
<dbReference type="EMBL" id="NHSD01000298">
    <property type="protein sequence ID" value="MBK5928299.1"/>
    <property type="molecule type" value="Genomic_DNA"/>
</dbReference>
<feature type="region of interest" description="Disordered" evidence="1">
    <location>
        <begin position="1"/>
        <end position="98"/>
    </location>
</feature>
<sequence length="571" mass="61397">MRSAAVPPARAPRARRRARTAPLRWGSWPSPVPGCWSSSSRRREPSARSPASSRPTGKGASHALHPRSRAVPAAGQPRPARRRSRRPGGRASGRAAGNPRAVLCRGALAHGGRVDLSAAHGAFDAASGKRRRVVILGGGASGVLMALHLLRASPAVTMCLVEKSDMLGRGVAYGTRDPAHLLNTRVANMSAIVDDPAHFLEWLRATVDPACCPWSFVSREVYGRYLAETLTQAPGRDRLTCLQAEAVRVEPLAQGTRVHLADGRAVTADITVLATGHALPAAEPDAALSLPWGDSAPPERMADVLIVGTGLTMVDQVLSLLDAGHGGRIEAVSRRRLLPQPHADAAPLGIAAADLPLGRPVSTLMRWLRDRVATAEAEGGDWRSVVDGLRPHVQALWQAMDADGRARFLRHACGWWEVHRHRMPPSSAQRLAVAQREGRLTLRRAAFLGAERGEGGRITARLRLPDRTEEARVVDRIIDCRGIRRDPAQNAGPVIRHLIEDGLACVDPLRFGIDVDTCARVLRPDGTPHATIFALGPVSRAAFWEITAIPDIRVQAARLSAQLVEVEARSA</sequence>
<proteinExistence type="predicted"/>
<comment type="caution">
    <text evidence="3">The sequence shown here is derived from an EMBL/GenBank/DDBJ whole genome shotgun (WGS) entry which is preliminary data.</text>
</comment>
<dbReference type="Gene3D" id="3.50.50.60">
    <property type="entry name" value="FAD/NAD(P)-binding domain"/>
    <property type="match status" value="1"/>
</dbReference>
<name>A0A934TMJ9_9RHOB</name>
<dbReference type="SUPFAM" id="SSF51905">
    <property type="entry name" value="FAD/NAD(P)-binding domain"/>
    <property type="match status" value="1"/>
</dbReference>
<dbReference type="Proteomes" id="UP000706333">
    <property type="component" value="Unassembled WGS sequence"/>
</dbReference>
<dbReference type="Pfam" id="PF13454">
    <property type="entry name" value="NAD_binding_9"/>
    <property type="match status" value="1"/>
</dbReference>
<keyword evidence="4" id="KW-1185">Reference proteome</keyword>
<dbReference type="PANTHER" id="PTHR40254">
    <property type="entry name" value="BLR0577 PROTEIN"/>
    <property type="match status" value="1"/>
</dbReference>
<dbReference type="InterPro" id="IPR038732">
    <property type="entry name" value="HpyO/CreE_NAD-binding"/>
</dbReference>
<dbReference type="AlphaFoldDB" id="A0A934TMJ9"/>
<dbReference type="InterPro" id="IPR052189">
    <property type="entry name" value="L-asp_N-monooxygenase_NS-form"/>
</dbReference>
<feature type="domain" description="FAD-dependent urate hydroxylase HpyO/Asp monooxygenase CreE-like FAD/NAD(P)-binding" evidence="2">
    <location>
        <begin position="134"/>
        <end position="277"/>
    </location>
</feature>
<evidence type="ECO:0000256" key="1">
    <source>
        <dbReference type="SAM" id="MobiDB-lite"/>
    </source>
</evidence>
<gene>
    <name evidence="3" type="ORF">CCR87_13310</name>
</gene>
<reference evidence="3" key="2">
    <citation type="journal article" date="2020" name="Microorganisms">
        <title>Osmotic Adaptation and Compatible Solute Biosynthesis of Phototrophic Bacteria as Revealed from Genome Analyses.</title>
        <authorList>
            <person name="Imhoff J.F."/>
            <person name="Rahn T."/>
            <person name="Kunzel S."/>
            <person name="Keller A."/>
            <person name="Neulinger S.C."/>
        </authorList>
    </citation>
    <scope>NUCLEOTIDE SEQUENCE</scope>
    <source>
        <strain evidence="3">LMG 28126</strain>
    </source>
</reference>
<reference evidence="3" key="1">
    <citation type="submission" date="2017-05" db="EMBL/GenBank/DDBJ databases">
        <authorList>
            <person name="Imhoff J.F."/>
            <person name="Rahn T."/>
            <person name="Kuenzel S."/>
            <person name="Neulinger S.C."/>
        </authorList>
    </citation>
    <scope>NUCLEOTIDE SEQUENCE</scope>
    <source>
        <strain evidence="3">LMG 28126</strain>
    </source>
</reference>
<evidence type="ECO:0000259" key="2">
    <source>
        <dbReference type="Pfam" id="PF13454"/>
    </source>
</evidence>
<dbReference type="InterPro" id="IPR036188">
    <property type="entry name" value="FAD/NAD-bd_sf"/>
</dbReference>
<dbReference type="PANTHER" id="PTHR40254:SF1">
    <property type="entry name" value="BLR0577 PROTEIN"/>
    <property type="match status" value="1"/>
</dbReference>
<accession>A0A934TMJ9</accession>
<evidence type="ECO:0000313" key="4">
    <source>
        <dbReference type="Proteomes" id="UP000706333"/>
    </source>
</evidence>
<protein>
    <recommendedName>
        <fullName evidence="2">FAD-dependent urate hydroxylase HpyO/Asp monooxygenase CreE-like FAD/NAD(P)-binding domain-containing protein</fullName>
    </recommendedName>
</protein>
<evidence type="ECO:0000313" key="3">
    <source>
        <dbReference type="EMBL" id="MBK5928299.1"/>
    </source>
</evidence>